<evidence type="ECO:0000313" key="4">
    <source>
        <dbReference type="EMBL" id="KRL32955.1"/>
    </source>
</evidence>
<dbReference type="Pfam" id="PF00583">
    <property type="entry name" value="Acetyltransf_1"/>
    <property type="match status" value="1"/>
</dbReference>
<evidence type="ECO:0000256" key="2">
    <source>
        <dbReference type="ARBA" id="ARBA00023315"/>
    </source>
</evidence>
<evidence type="ECO:0000313" key="5">
    <source>
        <dbReference type="Proteomes" id="UP000051155"/>
    </source>
</evidence>
<dbReference type="EMBL" id="AZEG01000059">
    <property type="protein sequence ID" value="KRL32955.1"/>
    <property type="molecule type" value="Genomic_DNA"/>
</dbReference>
<evidence type="ECO:0000259" key="3">
    <source>
        <dbReference type="PROSITE" id="PS51186"/>
    </source>
</evidence>
<dbReference type="PROSITE" id="PS51186">
    <property type="entry name" value="GNAT"/>
    <property type="match status" value="1"/>
</dbReference>
<keyword evidence="5" id="KW-1185">Reference proteome</keyword>
<evidence type="ECO:0000256" key="1">
    <source>
        <dbReference type="ARBA" id="ARBA00022679"/>
    </source>
</evidence>
<proteinExistence type="predicted"/>
<dbReference type="InterPro" id="IPR008125">
    <property type="entry name" value="Streptothricin_AcTrfase"/>
</dbReference>
<keyword evidence="1 4" id="KW-0808">Transferase</keyword>
<dbReference type="PANTHER" id="PTHR42919:SF8">
    <property type="entry name" value="N-ALPHA-ACETYLTRANSFERASE 50"/>
    <property type="match status" value="1"/>
</dbReference>
<protein>
    <submittedName>
        <fullName evidence="4">Acetyltransferase</fullName>
    </submittedName>
</protein>
<dbReference type="InterPro" id="IPR000182">
    <property type="entry name" value="GNAT_dom"/>
</dbReference>
<dbReference type="SUPFAM" id="SSF55729">
    <property type="entry name" value="Acyl-CoA N-acyltransferases (Nat)"/>
    <property type="match status" value="1"/>
</dbReference>
<comment type="caution">
    <text evidence="4">The sequence shown here is derived from an EMBL/GenBank/DDBJ whole genome shotgun (WGS) entry which is preliminary data.</text>
</comment>
<dbReference type="GO" id="GO:0016747">
    <property type="term" value="F:acyltransferase activity, transferring groups other than amino-acyl groups"/>
    <property type="evidence" value="ECO:0007669"/>
    <property type="project" value="InterPro"/>
</dbReference>
<gene>
    <name evidence="4" type="ORF">FD20_GL002055</name>
</gene>
<organism evidence="4 5">
    <name type="scientific">Liquorilactobacillus uvarum DSM 19971</name>
    <dbReference type="NCBI Taxonomy" id="1423812"/>
    <lineage>
        <taxon>Bacteria</taxon>
        <taxon>Bacillati</taxon>
        <taxon>Bacillota</taxon>
        <taxon>Bacilli</taxon>
        <taxon>Lactobacillales</taxon>
        <taxon>Lactobacillaceae</taxon>
        <taxon>Liquorilactobacillus</taxon>
    </lineage>
</organism>
<dbReference type="STRING" id="1423812.FD20_GL002055"/>
<dbReference type="AlphaFoldDB" id="A0A0R1PWL7"/>
<accession>A0A0R1PWL7</accession>
<dbReference type="InterPro" id="IPR051556">
    <property type="entry name" value="N-term/lysine_N-AcTrnsfr"/>
</dbReference>
<name>A0A0R1PWL7_9LACO</name>
<feature type="domain" description="N-acetyltransferase" evidence="3">
    <location>
        <begin position="43"/>
        <end position="192"/>
    </location>
</feature>
<keyword evidence="2" id="KW-0012">Acyltransferase</keyword>
<dbReference type="InterPro" id="IPR016181">
    <property type="entry name" value="Acyl_CoA_acyltransferase"/>
</dbReference>
<dbReference type="PATRIC" id="fig|1423812.3.peg.2183"/>
<dbReference type="CDD" id="cd04301">
    <property type="entry name" value="NAT_SF"/>
    <property type="match status" value="1"/>
</dbReference>
<reference evidence="4 5" key="1">
    <citation type="journal article" date="2015" name="Genome Announc.">
        <title>Expanding the biotechnology potential of lactobacilli through comparative genomics of 213 strains and associated genera.</title>
        <authorList>
            <person name="Sun Z."/>
            <person name="Harris H.M."/>
            <person name="McCann A."/>
            <person name="Guo C."/>
            <person name="Argimon S."/>
            <person name="Zhang W."/>
            <person name="Yang X."/>
            <person name="Jeffery I.B."/>
            <person name="Cooney J.C."/>
            <person name="Kagawa T.F."/>
            <person name="Liu W."/>
            <person name="Song Y."/>
            <person name="Salvetti E."/>
            <person name="Wrobel A."/>
            <person name="Rasinkangas P."/>
            <person name="Parkhill J."/>
            <person name="Rea M.C."/>
            <person name="O'Sullivan O."/>
            <person name="Ritari J."/>
            <person name="Douillard F.P."/>
            <person name="Paul Ross R."/>
            <person name="Yang R."/>
            <person name="Briner A.E."/>
            <person name="Felis G.E."/>
            <person name="de Vos W.M."/>
            <person name="Barrangou R."/>
            <person name="Klaenhammer T.R."/>
            <person name="Caufield P.W."/>
            <person name="Cui Y."/>
            <person name="Zhang H."/>
            <person name="O'Toole P.W."/>
        </authorList>
    </citation>
    <scope>NUCLEOTIDE SEQUENCE [LARGE SCALE GENOMIC DNA]</scope>
    <source>
        <strain evidence="4 5">DSM 19971</strain>
    </source>
</reference>
<dbReference type="Gene3D" id="3.40.630.30">
    <property type="match status" value="1"/>
</dbReference>
<dbReference type="PANTHER" id="PTHR42919">
    <property type="entry name" value="N-ALPHA-ACETYLTRANSFERASE"/>
    <property type="match status" value="1"/>
</dbReference>
<dbReference type="PRINTS" id="PR01754">
    <property type="entry name" value="SACTRNSFRASE"/>
</dbReference>
<sequence length="192" mass="22486">MLLYDHLGLGKRGIAKMKLKIITKDYKQSLLLKNNAFDIWGELIVKRNKEKWNYEIKKYSKKEVRKQTFPDENYSLKSINENGFAIGAFEGEKTIGLAVFKNQWNKYLYLEDLKVSGEYRRKGVASSLLKFAEEIAKEKKYKGLWTIGQNNNATACEFYLKYGFEIGGLDTEVYNHTSQKGKQNIHFYYDFL</sequence>
<dbReference type="Proteomes" id="UP000051155">
    <property type="component" value="Unassembled WGS sequence"/>
</dbReference>